<dbReference type="PANTHER" id="PTHR11863">
    <property type="entry name" value="STEROL DESATURASE"/>
    <property type="match status" value="1"/>
</dbReference>
<protein>
    <recommendedName>
        <fullName evidence="6">Fatty acid hydroxylase domain-containing protein</fullName>
    </recommendedName>
</protein>
<proteinExistence type="predicted"/>
<dbReference type="GO" id="GO:0008610">
    <property type="term" value="P:lipid biosynthetic process"/>
    <property type="evidence" value="ECO:0007669"/>
    <property type="project" value="InterPro"/>
</dbReference>
<feature type="domain" description="Fatty acid hydroxylase" evidence="6">
    <location>
        <begin position="141"/>
        <end position="271"/>
    </location>
</feature>
<keyword evidence="8" id="KW-1185">Reference proteome</keyword>
<evidence type="ECO:0000256" key="4">
    <source>
        <dbReference type="ARBA" id="ARBA00023136"/>
    </source>
</evidence>
<dbReference type="InterPro" id="IPR050307">
    <property type="entry name" value="Sterol_Desaturase_Related"/>
</dbReference>
<accession>A0A1R2CF24</accession>
<evidence type="ECO:0000256" key="3">
    <source>
        <dbReference type="ARBA" id="ARBA00022989"/>
    </source>
</evidence>
<evidence type="ECO:0000259" key="6">
    <source>
        <dbReference type="Pfam" id="PF04116"/>
    </source>
</evidence>
<name>A0A1R2CF24_9CILI</name>
<evidence type="ECO:0000256" key="1">
    <source>
        <dbReference type="ARBA" id="ARBA00004370"/>
    </source>
</evidence>
<keyword evidence="2 5" id="KW-0812">Transmembrane</keyword>
<dbReference type="GO" id="GO:0016020">
    <property type="term" value="C:membrane"/>
    <property type="evidence" value="ECO:0007669"/>
    <property type="project" value="UniProtKB-SubCell"/>
</dbReference>
<dbReference type="GO" id="GO:0005506">
    <property type="term" value="F:iron ion binding"/>
    <property type="evidence" value="ECO:0007669"/>
    <property type="project" value="InterPro"/>
</dbReference>
<keyword evidence="4 5" id="KW-0472">Membrane</keyword>
<organism evidence="7 8">
    <name type="scientific">Stentor coeruleus</name>
    <dbReference type="NCBI Taxonomy" id="5963"/>
    <lineage>
        <taxon>Eukaryota</taxon>
        <taxon>Sar</taxon>
        <taxon>Alveolata</taxon>
        <taxon>Ciliophora</taxon>
        <taxon>Postciliodesmatophora</taxon>
        <taxon>Heterotrichea</taxon>
        <taxon>Heterotrichida</taxon>
        <taxon>Stentoridae</taxon>
        <taxon>Stentor</taxon>
    </lineage>
</organism>
<feature type="transmembrane region" description="Helical" evidence="5">
    <location>
        <begin position="51"/>
        <end position="75"/>
    </location>
</feature>
<evidence type="ECO:0000256" key="2">
    <source>
        <dbReference type="ARBA" id="ARBA00022692"/>
    </source>
</evidence>
<dbReference type="Pfam" id="PF04116">
    <property type="entry name" value="FA_hydroxylase"/>
    <property type="match status" value="1"/>
</dbReference>
<dbReference type="OrthoDB" id="6354873at2759"/>
<evidence type="ECO:0000313" key="8">
    <source>
        <dbReference type="Proteomes" id="UP000187209"/>
    </source>
</evidence>
<keyword evidence="3 5" id="KW-1133">Transmembrane helix</keyword>
<evidence type="ECO:0000313" key="7">
    <source>
        <dbReference type="EMBL" id="OMJ87565.1"/>
    </source>
</evidence>
<dbReference type="GO" id="GO:0016491">
    <property type="term" value="F:oxidoreductase activity"/>
    <property type="evidence" value="ECO:0007669"/>
    <property type="project" value="InterPro"/>
</dbReference>
<dbReference type="InterPro" id="IPR006694">
    <property type="entry name" value="Fatty_acid_hydroxylase"/>
</dbReference>
<feature type="transmembrane region" description="Helical" evidence="5">
    <location>
        <begin position="96"/>
        <end position="118"/>
    </location>
</feature>
<dbReference type="Proteomes" id="UP000187209">
    <property type="component" value="Unassembled WGS sequence"/>
</dbReference>
<comment type="caution">
    <text evidence="7">The sequence shown here is derived from an EMBL/GenBank/DDBJ whole genome shotgun (WGS) entry which is preliminary data.</text>
</comment>
<dbReference type="EMBL" id="MPUH01000173">
    <property type="protein sequence ID" value="OMJ87565.1"/>
    <property type="molecule type" value="Genomic_DNA"/>
</dbReference>
<reference evidence="7 8" key="1">
    <citation type="submission" date="2016-11" db="EMBL/GenBank/DDBJ databases">
        <title>The macronuclear genome of Stentor coeruleus: a giant cell with tiny introns.</title>
        <authorList>
            <person name="Slabodnick M."/>
            <person name="Ruby J.G."/>
            <person name="Reiff S.B."/>
            <person name="Swart E.C."/>
            <person name="Gosai S."/>
            <person name="Prabakaran S."/>
            <person name="Witkowska E."/>
            <person name="Larue G.E."/>
            <person name="Fisher S."/>
            <person name="Freeman R.M."/>
            <person name="Gunawardena J."/>
            <person name="Chu W."/>
            <person name="Stover N.A."/>
            <person name="Gregory B.D."/>
            <person name="Nowacki M."/>
            <person name="Derisi J."/>
            <person name="Roy S.W."/>
            <person name="Marshall W.F."/>
            <person name="Sood P."/>
        </authorList>
    </citation>
    <scope>NUCLEOTIDE SEQUENCE [LARGE SCALE GENOMIC DNA]</scope>
    <source>
        <strain evidence="7">WM001</strain>
    </source>
</reference>
<comment type="subcellular location">
    <subcellularLocation>
        <location evidence="1">Membrane</location>
    </subcellularLocation>
</comment>
<sequence length="310" mass="36746">MVSIFLTNIGLYSINQEQRLTQQSLHPSHAGKILNFSSYISNPLLNEYLVIYFHTIIFGSLLYLVLSTVSYIFFFKLNKEKYLPTLKTNRFKISHDIKWSLINIWIEAFLVSILRMVIPRYSFIYFELSELPYWVIPISIICHLIWDETLTYWAHRFLHTYRWLYLKLHIVHHRSIDITPYAGFAFHPIDAFLQALPTFTSCFIFPIHYDIFLAFSIVTTIWAVSIHDNVPAMPCKLFLYATHHTIHHEKGKGSFRNYGKFTSVWDRLMGTYEDPDRIYYGWTAGNRAKFFEKFNNALSYYLNEKIAKAD</sequence>
<gene>
    <name evidence="7" type="ORF">SteCoe_10647</name>
</gene>
<evidence type="ECO:0000256" key="5">
    <source>
        <dbReference type="SAM" id="Phobius"/>
    </source>
</evidence>
<dbReference type="AlphaFoldDB" id="A0A1R2CF24"/>